<organism evidence="2 3">
    <name type="scientific">Candidatus Bealeia paramacronuclearis</name>
    <dbReference type="NCBI Taxonomy" id="1921001"/>
    <lineage>
        <taxon>Bacteria</taxon>
        <taxon>Pseudomonadati</taxon>
        <taxon>Pseudomonadota</taxon>
        <taxon>Alphaproteobacteria</taxon>
        <taxon>Holosporales</taxon>
        <taxon>Holosporaceae</taxon>
        <taxon>Candidatus Bealeia</taxon>
    </lineage>
</organism>
<gene>
    <name evidence="2" type="ORF">Bealeia1_00119</name>
</gene>
<evidence type="ECO:0000313" key="2">
    <source>
        <dbReference type="EMBL" id="WVX65953.1"/>
    </source>
</evidence>
<dbReference type="RefSeq" id="WP_331256521.1">
    <property type="nucleotide sequence ID" value="NZ_CP133270.1"/>
</dbReference>
<dbReference type="EMBL" id="CP133270">
    <property type="protein sequence ID" value="WVX65953.1"/>
    <property type="molecule type" value="Genomic_DNA"/>
</dbReference>
<keyword evidence="3" id="KW-1185">Reference proteome</keyword>
<evidence type="ECO:0000256" key="1">
    <source>
        <dbReference type="SAM" id="SignalP"/>
    </source>
</evidence>
<reference evidence="2 3" key="1">
    <citation type="journal article" date="2024" name="Environ. Microbiol.">
        <title>Novel evolutionary insights on the interactions of the Holosporales (Alphaproteobacteria) with eukaryotic hosts from comparative genomics.</title>
        <authorList>
            <person name="Giovannini M."/>
            <person name="Petroni G."/>
            <person name="Castelli M."/>
        </authorList>
    </citation>
    <scope>NUCLEOTIDE SEQUENCE [LARGE SCALE GENOMIC DNA]</scope>
    <source>
        <strain evidence="2 3">US_Bl 15I1</strain>
    </source>
</reference>
<feature type="signal peptide" evidence="1">
    <location>
        <begin position="1"/>
        <end position="18"/>
    </location>
</feature>
<feature type="chain" id="PRO_5046409854" evidence="1">
    <location>
        <begin position="19"/>
        <end position="153"/>
    </location>
</feature>
<dbReference type="Proteomes" id="UP001330434">
    <property type="component" value="Chromosome"/>
</dbReference>
<proteinExistence type="predicted"/>
<evidence type="ECO:0000313" key="3">
    <source>
        <dbReference type="Proteomes" id="UP001330434"/>
    </source>
</evidence>
<name>A0ABZ2C2L9_9PROT</name>
<protein>
    <submittedName>
        <fullName evidence="2">Uncharacterized protein</fullName>
    </submittedName>
</protein>
<sequence length="153" mass="17591">MLLNLVLVLSLFSFPAFCGKNKENQKIYSTSSKKQKVVPSKEMIQLKNIDWTQSPLGFIRAIKAELTSANKEGVMNFYRPFLSSNLAEVIKNSEGVQKSDHIFLIELIDMKLKSIEKFPYFDALVYGQDFKLKLELARKKFSEDDISSKEEIQ</sequence>
<keyword evidence="1" id="KW-0732">Signal</keyword>
<accession>A0ABZ2C2L9</accession>